<evidence type="ECO:0000313" key="18">
    <source>
        <dbReference type="EMBL" id="AXN02068.1"/>
    </source>
</evidence>
<dbReference type="Gene3D" id="1.10.287.110">
    <property type="entry name" value="DnaJ domain"/>
    <property type="match status" value="1"/>
</dbReference>
<evidence type="ECO:0000256" key="10">
    <source>
        <dbReference type="ARBA" id="ARBA00023186"/>
    </source>
</evidence>
<dbReference type="InterPro" id="IPR018253">
    <property type="entry name" value="DnaJ_domain_CS"/>
</dbReference>
<dbReference type="EMBL" id="CP028374">
    <property type="protein sequence ID" value="AXN02068.1"/>
    <property type="molecule type" value="Genomic_DNA"/>
</dbReference>
<dbReference type="InterPro" id="IPR001623">
    <property type="entry name" value="DnaJ_domain"/>
</dbReference>
<reference evidence="18 19" key="1">
    <citation type="submission" date="2018-03" db="EMBL/GenBank/DDBJ databases">
        <title>A parallel universe: an anciently diverged bacterial symbiosis in a Hawaiian planthopper (Hemiptera: Cixiidae) reveals rearranged nutritional responsibilities.</title>
        <authorList>
            <person name="Bennett G."/>
            <person name="Mao M."/>
        </authorList>
    </citation>
    <scope>NUCLEOTIDE SEQUENCE [LARGE SCALE GENOMIC DNA]</scope>
    <source>
        <strain evidence="18 19">OLIH</strain>
    </source>
</reference>
<dbReference type="InterPro" id="IPR012724">
    <property type="entry name" value="DnaJ"/>
</dbReference>
<keyword evidence="19" id="KW-1185">Reference proteome</keyword>
<comment type="function">
    <text evidence="11 14">Participates actively in the response to hyperosmotic and heat shock by preventing the aggregation of stress-denatured proteins and by disaggregating proteins, also in an autonomous, DnaK-independent fashion. Unfolded proteins bind initially to DnaJ; upon interaction with the DnaJ-bound protein, DnaK hydrolyzes its bound ATP, resulting in the formation of a stable complex. GrpE releases ADP from DnaK; ATP binding to DnaK triggers the release of the substrate protein, thus completing the reaction cycle. Several rounds of ATP-dependent interactions between DnaJ, DnaK and GrpE are required for fully efficient folding. Also involved, together with DnaK and GrpE, in the DNA replication of plasmids through activation of initiation proteins.</text>
</comment>
<dbReference type="CDD" id="cd10719">
    <property type="entry name" value="DnaJ_zf"/>
    <property type="match status" value="1"/>
</dbReference>
<dbReference type="GO" id="GO:0005737">
    <property type="term" value="C:cytoplasm"/>
    <property type="evidence" value="ECO:0007669"/>
    <property type="project" value="UniProtKB-SubCell"/>
</dbReference>
<dbReference type="InterPro" id="IPR036869">
    <property type="entry name" value="J_dom_sf"/>
</dbReference>
<feature type="domain" description="CR-type" evidence="17">
    <location>
        <begin position="131"/>
        <end position="209"/>
    </location>
</feature>
<keyword evidence="7 14" id="KW-0863">Zinc-finger</keyword>
<dbReference type="CDD" id="cd06257">
    <property type="entry name" value="DnaJ"/>
    <property type="match status" value="1"/>
</dbReference>
<dbReference type="SUPFAM" id="SSF46565">
    <property type="entry name" value="Chaperone J-domain"/>
    <property type="match status" value="1"/>
</dbReference>
<dbReference type="PANTHER" id="PTHR43096:SF48">
    <property type="entry name" value="CHAPERONE PROTEIN DNAJ"/>
    <property type="match status" value="1"/>
</dbReference>
<dbReference type="GO" id="GO:0009408">
    <property type="term" value="P:response to heat"/>
    <property type="evidence" value="ECO:0007669"/>
    <property type="project" value="InterPro"/>
</dbReference>
<dbReference type="GO" id="GO:0031072">
    <property type="term" value="F:heat shock protein binding"/>
    <property type="evidence" value="ECO:0007669"/>
    <property type="project" value="InterPro"/>
</dbReference>
<dbReference type="HAMAP" id="MF_01152">
    <property type="entry name" value="DnaJ"/>
    <property type="match status" value="1"/>
</dbReference>
<accession>A0A346DZB3</accession>
<dbReference type="InterPro" id="IPR002939">
    <property type="entry name" value="DnaJ_C"/>
</dbReference>
<dbReference type="Gene3D" id="2.60.260.20">
    <property type="entry name" value="Urease metallochaperone UreE, N-terminal domain"/>
    <property type="match status" value="2"/>
</dbReference>
<sequence>MIKKDYYDVLRVSKSASNRDIKKAYKRLAIKFHPDRNQGNKSAEDKFKEVKEAYEILSDKQKRSSYDQYGHEAFNNNSSSHTSYHTNADFGDIFGDVFGDIFGSSSRRQHKSSGSDLCYSLDLTLEEAVIGITKKIQVSVLQRCNVCRGSGAKIGTKSKLCKTCNGAGQVQMRQGFFTVQQTCPACNGDGSVINNPCNLCDGNGRIERNKTLSVKIPSGVDTGDKIRLTGEGEYGIRGGSSGDLYVEIKVKDHSIFSRKNNNLYCEVPISFIMAALGGKIEVPTLNGKIKLRIPAETQTGKLFRMRGKGVRSIRSNYLGDLLCKVIVETPVNLNYEQKKMLYKLGKSLDCSSSKVNNPKSKNFFNGVKKFFDDLTS</sequence>
<evidence type="ECO:0000256" key="11">
    <source>
        <dbReference type="ARBA" id="ARBA00053423"/>
    </source>
</evidence>
<dbReference type="FunFam" id="2.10.230.10:FF:000002">
    <property type="entry name" value="Molecular chaperone DnaJ"/>
    <property type="match status" value="1"/>
</dbReference>
<evidence type="ECO:0000256" key="15">
    <source>
        <dbReference type="PROSITE-ProRule" id="PRU00546"/>
    </source>
</evidence>
<evidence type="ECO:0000256" key="5">
    <source>
        <dbReference type="ARBA" id="ARBA00022723"/>
    </source>
</evidence>
<dbReference type="Pfam" id="PF01556">
    <property type="entry name" value="DnaJ_C"/>
    <property type="match status" value="1"/>
</dbReference>
<comment type="similarity">
    <text evidence="12 14">Belongs to the DnaJ family.</text>
</comment>
<feature type="domain" description="J" evidence="16">
    <location>
        <begin position="5"/>
        <end position="70"/>
    </location>
</feature>
<dbReference type="OrthoDB" id="9779889at2"/>
<feature type="repeat" description="CXXCXGXG motif" evidence="14">
    <location>
        <begin position="161"/>
        <end position="168"/>
    </location>
</feature>
<evidence type="ECO:0000256" key="9">
    <source>
        <dbReference type="ARBA" id="ARBA00023016"/>
    </source>
</evidence>
<feature type="binding site" evidence="14">
    <location>
        <position position="161"/>
    </location>
    <ligand>
        <name>Zn(2+)</name>
        <dbReference type="ChEBI" id="CHEBI:29105"/>
        <label>2</label>
    </ligand>
</feature>
<dbReference type="PRINTS" id="PR00625">
    <property type="entry name" value="JDOMAIN"/>
</dbReference>
<dbReference type="AlphaFoldDB" id="A0A346DZB3"/>
<proteinExistence type="inferred from homology"/>
<dbReference type="SMART" id="SM00271">
    <property type="entry name" value="DnaJ"/>
    <property type="match status" value="1"/>
</dbReference>
<feature type="binding site" evidence="14">
    <location>
        <position position="197"/>
    </location>
    <ligand>
        <name>Zn(2+)</name>
        <dbReference type="ChEBI" id="CHEBI:29105"/>
        <label>1</label>
    </ligand>
</feature>
<dbReference type="SUPFAM" id="SSF49493">
    <property type="entry name" value="HSP40/DnaJ peptide-binding domain"/>
    <property type="match status" value="2"/>
</dbReference>
<dbReference type="GO" id="GO:0042026">
    <property type="term" value="P:protein refolding"/>
    <property type="evidence" value="ECO:0007669"/>
    <property type="project" value="TreeGrafter"/>
</dbReference>
<dbReference type="GO" id="GO:0005524">
    <property type="term" value="F:ATP binding"/>
    <property type="evidence" value="ECO:0007669"/>
    <property type="project" value="InterPro"/>
</dbReference>
<evidence type="ECO:0000259" key="17">
    <source>
        <dbReference type="PROSITE" id="PS51188"/>
    </source>
</evidence>
<dbReference type="InterPro" id="IPR001305">
    <property type="entry name" value="HSP_DnaJ_Cys-rich_dom"/>
</dbReference>
<protein>
    <recommendedName>
        <fullName evidence="13 14">Chaperone protein DnaJ</fullName>
    </recommendedName>
</protein>
<comment type="cofactor">
    <cofactor evidence="14">
        <name>Zn(2+)</name>
        <dbReference type="ChEBI" id="CHEBI:29105"/>
    </cofactor>
    <text evidence="14">Binds 2 Zn(2+) ions per monomer.</text>
</comment>
<keyword evidence="3 14" id="KW-0963">Cytoplasm</keyword>
<dbReference type="PROSITE" id="PS00636">
    <property type="entry name" value="DNAJ_1"/>
    <property type="match status" value="1"/>
</dbReference>
<evidence type="ECO:0000259" key="16">
    <source>
        <dbReference type="PROSITE" id="PS50076"/>
    </source>
</evidence>
<evidence type="ECO:0000256" key="12">
    <source>
        <dbReference type="ARBA" id="ARBA00061004"/>
    </source>
</evidence>
<dbReference type="Proteomes" id="UP000256856">
    <property type="component" value="Chromosome"/>
</dbReference>
<dbReference type="PANTHER" id="PTHR43096">
    <property type="entry name" value="DNAJ HOMOLOG 1, MITOCHONDRIAL-RELATED"/>
    <property type="match status" value="1"/>
</dbReference>
<dbReference type="KEGG" id="ppet:C9I82_090"/>
<comment type="subcellular location">
    <subcellularLocation>
        <location evidence="1 14">Cytoplasm</location>
    </subcellularLocation>
</comment>
<dbReference type="GO" id="GO:0008270">
    <property type="term" value="F:zinc ion binding"/>
    <property type="evidence" value="ECO:0007669"/>
    <property type="project" value="UniProtKB-UniRule"/>
</dbReference>
<feature type="binding site" evidence="14">
    <location>
        <position position="144"/>
    </location>
    <ligand>
        <name>Zn(2+)</name>
        <dbReference type="ChEBI" id="CHEBI:29105"/>
        <label>1</label>
    </ligand>
</feature>
<dbReference type="FunFam" id="2.60.260.20:FF:000004">
    <property type="entry name" value="Molecular chaperone DnaJ"/>
    <property type="match status" value="1"/>
</dbReference>
<organism evidence="18 19">
    <name type="scientific">Candidatus Purcelliella pentastirinorum</name>
    <dbReference type="NCBI Taxonomy" id="472834"/>
    <lineage>
        <taxon>Bacteria</taxon>
        <taxon>Pseudomonadati</taxon>
        <taxon>Pseudomonadota</taxon>
        <taxon>Gammaproteobacteria</taxon>
        <taxon>Enterobacterales</taxon>
        <taxon>Enterobacteriaceae</taxon>
        <taxon>Candidatus Purcelliella</taxon>
    </lineage>
</organism>
<dbReference type="InterPro" id="IPR008971">
    <property type="entry name" value="HSP40/DnaJ_pept-bd"/>
</dbReference>
<dbReference type="PROSITE" id="PS51188">
    <property type="entry name" value="ZF_CR"/>
    <property type="match status" value="1"/>
</dbReference>
<dbReference type="CDD" id="cd10747">
    <property type="entry name" value="DnaJ_C"/>
    <property type="match status" value="1"/>
</dbReference>
<dbReference type="NCBIfam" id="TIGR02349">
    <property type="entry name" value="DnaJ_bact"/>
    <property type="match status" value="1"/>
</dbReference>
<gene>
    <name evidence="14" type="primary">dnaJ</name>
    <name evidence="18" type="ORF">C9I82_090</name>
</gene>
<dbReference type="RefSeq" id="WP_115955905.1">
    <property type="nucleotide sequence ID" value="NZ_CP028374.1"/>
</dbReference>
<feature type="binding site" evidence="14">
    <location>
        <position position="186"/>
    </location>
    <ligand>
        <name>Zn(2+)</name>
        <dbReference type="ChEBI" id="CHEBI:29105"/>
        <label>2</label>
    </ligand>
</feature>
<keyword evidence="4 14" id="KW-0235">DNA replication</keyword>
<comment type="subunit">
    <text evidence="2 14">Homodimer.</text>
</comment>
<evidence type="ECO:0000313" key="19">
    <source>
        <dbReference type="Proteomes" id="UP000256856"/>
    </source>
</evidence>
<feature type="binding site" evidence="14">
    <location>
        <position position="164"/>
    </location>
    <ligand>
        <name>Zn(2+)</name>
        <dbReference type="ChEBI" id="CHEBI:29105"/>
        <label>2</label>
    </ligand>
</feature>
<evidence type="ECO:0000256" key="1">
    <source>
        <dbReference type="ARBA" id="ARBA00004496"/>
    </source>
</evidence>
<dbReference type="GO" id="GO:0051082">
    <property type="term" value="F:unfolded protein binding"/>
    <property type="evidence" value="ECO:0007669"/>
    <property type="project" value="UniProtKB-UniRule"/>
</dbReference>
<keyword evidence="8 14" id="KW-0862">Zinc</keyword>
<evidence type="ECO:0000256" key="6">
    <source>
        <dbReference type="ARBA" id="ARBA00022737"/>
    </source>
</evidence>
<keyword evidence="5 14" id="KW-0479">Metal-binding</keyword>
<keyword evidence="6 14" id="KW-0677">Repeat</keyword>
<evidence type="ECO:0000256" key="3">
    <source>
        <dbReference type="ARBA" id="ARBA00022490"/>
    </source>
</evidence>
<dbReference type="InterPro" id="IPR036410">
    <property type="entry name" value="HSP_DnaJ_Cys-rich_dom_sf"/>
</dbReference>
<feature type="binding site" evidence="14">
    <location>
        <position position="147"/>
    </location>
    <ligand>
        <name>Zn(2+)</name>
        <dbReference type="ChEBI" id="CHEBI:29105"/>
        <label>1</label>
    </ligand>
</feature>
<evidence type="ECO:0000256" key="4">
    <source>
        <dbReference type="ARBA" id="ARBA00022705"/>
    </source>
</evidence>
<dbReference type="Pfam" id="PF00226">
    <property type="entry name" value="DnaJ"/>
    <property type="match status" value="1"/>
</dbReference>
<feature type="binding site" evidence="14">
    <location>
        <position position="200"/>
    </location>
    <ligand>
        <name>Zn(2+)</name>
        <dbReference type="ChEBI" id="CHEBI:29105"/>
        <label>1</label>
    </ligand>
</feature>
<feature type="binding site" evidence="14">
    <location>
        <position position="183"/>
    </location>
    <ligand>
        <name>Zn(2+)</name>
        <dbReference type="ChEBI" id="CHEBI:29105"/>
        <label>2</label>
    </ligand>
</feature>
<keyword evidence="10 14" id="KW-0143">Chaperone</keyword>
<dbReference type="Gene3D" id="2.10.230.10">
    <property type="entry name" value="Heat shock protein DnaJ, cysteine-rich domain"/>
    <property type="match status" value="1"/>
</dbReference>
<dbReference type="GO" id="GO:0006260">
    <property type="term" value="P:DNA replication"/>
    <property type="evidence" value="ECO:0007669"/>
    <property type="project" value="UniProtKB-KW"/>
</dbReference>
<feature type="repeat" description="CXXCXGXG motif" evidence="14">
    <location>
        <begin position="144"/>
        <end position="151"/>
    </location>
</feature>
<dbReference type="PROSITE" id="PS50076">
    <property type="entry name" value="DNAJ_2"/>
    <property type="match status" value="1"/>
</dbReference>
<name>A0A346DZB3_9ENTR</name>
<dbReference type="NCBIfam" id="NF008035">
    <property type="entry name" value="PRK10767.1"/>
    <property type="match status" value="1"/>
</dbReference>
<evidence type="ECO:0000256" key="2">
    <source>
        <dbReference type="ARBA" id="ARBA00011738"/>
    </source>
</evidence>
<feature type="repeat" description="CXXCXGXG motif" evidence="14">
    <location>
        <begin position="197"/>
        <end position="204"/>
    </location>
</feature>
<keyword evidence="9 14" id="KW-0346">Stress response</keyword>
<comment type="domain">
    <text evidence="14">The J domain is necessary and sufficient to stimulate DnaK ATPase activity. Zinc center 1 plays an important role in the autonomous, DnaK-independent chaperone activity of DnaJ. Zinc center 2 is essential for interaction with DnaK and for DnaJ activity.</text>
</comment>
<feature type="zinc finger region" description="CR-type" evidence="15">
    <location>
        <begin position="131"/>
        <end position="209"/>
    </location>
</feature>
<evidence type="ECO:0000256" key="13">
    <source>
        <dbReference type="ARBA" id="ARBA00067609"/>
    </source>
</evidence>
<dbReference type="Pfam" id="PF00684">
    <property type="entry name" value="DnaJ_CXXCXGXG"/>
    <property type="match status" value="1"/>
</dbReference>
<evidence type="ECO:0000256" key="14">
    <source>
        <dbReference type="HAMAP-Rule" id="MF_01152"/>
    </source>
</evidence>
<evidence type="ECO:0000256" key="7">
    <source>
        <dbReference type="ARBA" id="ARBA00022771"/>
    </source>
</evidence>
<dbReference type="FunFam" id="1.10.287.110:FF:000034">
    <property type="entry name" value="Chaperone protein DnaJ"/>
    <property type="match status" value="1"/>
</dbReference>
<evidence type="ECO:0000256" key="8">
    <source>
        <dbReference type="ARBA" id="ARBA00022833"/>
    </source>
</evidence>
<dbReference type="SUPFAM" id="SSF57938">
    <property type="entry name" value="DnaJ/Hsp40 cysteine-rich domain"/>
    <property type="match status" value="1"/>
</dbReference>
<feature type="repeat" description="CXXCXGXG motif" evidence="14">
    <location>
        <begin position="183"/>
        <end position="190"/>
    </location>
</feature>